<feature type="transmembrane region" description="Helical" evidence="6">
    <location>
        <begin position="48"/>
        <end position="66"/>
    </location>
</feature>
<feature type="transmembrane region" description="Helical" evidence="6">
    <location>
        <begin position="86"/>
        <end position="108"/>
    </location>
</feature>
<evidence type="ECO:0000256" key="5">
    <source>
        <dbReference type="ARBA" id="ARBA00023136"/>
    </source>
</evidence>
<feature type="transmembrane region" description="Helical" evidence="6">
    <location>
        <begin position="371"/>
        <end position="393"/>
    </location>
</feature>
<accession>A0A178ZEG1</accession>
<dbReference type="SUPFAM" id="SSF103473">
    <property type="entry name" value="MFS general substrate transporter"/>
    <property type="match status" value="1"/>
</dbReference>
<evidence type="ECO:0000256" key="2">
    <source>
        <dbReference type="ARBA" id="ARBA00022448"/>
    </source>
</evidence>
<feature type="transmembrane region" description="Helical" evidence="6">
    <location>
        <begin position="209"/>
        <end position="232"/>
    </location>
</feature>
<dbReference type="GeneID" id="30011416"/>
<keyword evidence="9" id="KW-1185">Reference proteome</keyword>
<dbReference type="PROSITE" id="PS50850">
    <property type="entry name" value="MFS"/>
    <property type="match status" value="1"/>
</dbReference>
<feature type="transmembrane region" description="Helical" evidence="6">
    <location>
        <begin position="345"/>
        <end position="365"/>
    </location>
</feature>
<dbReference type="InterPro" id="IPR020846">
    <property type="entry name" value="MFS_dom"/>
</dbReference>
<dbReference type="PANTHER" id="PTHR43791:SF47">
    <property type="entry name" value="MAJOR FACILITATOR SUPERFAMILY (MFS) PROFILE DOMAIN-CONTAINING PROTEIN-RELATED"/>
    <property type="match status" value="1"/>
</dbReference>
<evidence type="ECO:0000256" key="1">
    <source>
        <dbReference type="ARBA" id="ARBA00004141"/>
    </source>
</evidence>
<dbReference type="OrthoDB" id="3639251at2759"/>
<dbReference type="Gene3D" id="1.20.1250.20">
    <property type="entry name" value="MFS general substrate transporter like domains"/>
    <property type="match status" value="2"/>
</dbReference>
<dbReference type="GO" id="GO:0022857">
    <property type="term" value="F:transmembrane transporter activity"/>
    <property type="evidence" value="ECO:0007669"/>
    <property type="project" value="InterPro"/>
</dbReference>
<dbReference type="Pfam" id="PF07690">
    <property type="entry name" value="MFS_1"/>
    <property type="match status" value="1"/>
</dbReference>
<dbReference type="EMBL" id="LVYI01000006">
    <property type="protein sequence ID" value="OAP58158.1"/>
    <property type="molecule type" value="Genomic_DNA"/>
</dbReference>
<evidence type="ECO:0000256" key="3">
    <source>
        <dbReference type="ARBA" id="ARBA00022692"/>
    </source>
</evidence>
<proteinExistence type="predicted"/>
<organism evidence="8 9">
    <name type="scientific">Fonsecaea erecta</name>
    <dbReference type="NCBI Taxonomy" id="1367422"/>
    <lineage>
        <taxon>Eukaryota</taxon>
        <taxon>Fungi</taxon>
        <taxon>Dikarya</taxon>
        <taxon>Ascomycota</taxon>
        <taxon>Pezizomycotina</taxon>
        <taxon>Eurotiomycetes</taxon>
        <taxon>Chaetothyriomycetidae</taxon>
        <taxon>Chaetothyriales</taxon>
        <taxon>Herpotrichiellaceae</taxon>
        <taxon>Fonsecaea</taxon>
    </lineage>
</organism>
<comment type="subcellular location">
    <subcellularLocation>
        <location evidence="1">Membrane</location>
        <topology evidence="1">Multi-pass membrane protein</topology>
    </subcellularLocation>
</comment>
<dbReference type="RefSeq" id="XP_018691525.1">
    <property type="nucleotide sequence ID" value="XM_018838757.1"/>
</dbReference>
<dbReference type="FunFam" id="1.20.1250.20:FF:000013">
    <property type="entry name" value="MFS general substrate transporter"/>
    <property type="match status" value="1"/>
</dbReference>
<feature type="transmembrane region" description="Helical" evidence="6">
    <location>
        <begin position="115"/>
        <end position="133"/>
    </location>
</feature>
<feature type="transmembrane region" description="Helical" evidence="6">
    <location>
        <begin position="280"/>
        <end position="301"/>
    </location>
</feature>
<sequence length="482" mass="53570">MAHIVSLENKNEIVLTNEDKSPKVTTISEDDWTPEEERKVMRKIDLHVMPYIALIYGLSLLDRNNISAAYIAGMSEDLGLGIGNRYSVALLAFFSTYAFSEIPSNLIIRHIGARWWLSFLITCWGLCVLFSGFVKSWISLTALRLLLGIFEGGLFPGAIFLISSWYKTFEMGKRLSFFYMASLLASAFGGILAYGLSLIRVGSGQYQEGWRWIFIVEGIVTVVCGLLGPLLLGEFPERALWLNERERHIAMTRIANERSGHEYEHPTIRQAMRMLLDWKLGFYCLQYIITASSVYSLAYFIPIILNQGLGFKYVLAQVLTSPPYLFTVIMTIASAWLSDKSKLRWPFLCSHSAIGITGLLIVLYAKPPGVRLFGTFLAVFGTQANVPGTLAYAQNQTALPQKKGVVAAATIAAGAIGGVIGSTIFRAQDKPRYMPGMWATIGMQLVYLFGTMAVSLRLAKKNREADEKGVILEGVPGFRYAP</sequence>
<evidence type="ECO:0000256" key="6">
    <source>
        <dbReference type="SAM" id="Phobius"/>
    </source>
</evidence>
<keyword evidence="2" id="KW-0813">Transport</keyword>
<feature type="domain" description="Major facilitator superfamily (MFS) profile" evidence="7">
    <location>
        <begin position="48"/>
        <end position="462"/>
    </location>
</feature>
<dbReference type="InterPro" id="IPR011701">
    <property type="entry name" value="MFS"/>
</dbReference>
<gene>
    <name evidence="8" type="ORF">AYL99_07248</name>
</gene>
<feature type="transmembrane region" description="Helical" evidence="6">
    <location>
        <begin position="321"/>
        <end position="338"/>
    </location>
</feature>
<keyword evidence="3 6" id="KW-0812">Transmembrane</keyword>
<name>A0A178ZEG1_9EURO</name>
<protein>
    <recommendedName>
        <fullName evidence="7">Major facilitator superfamily (MFS) profile domain-containing protein</fullName>
    </recommendedName>
</protein>
<keyword evidence="5 6" id="KW-0472">Membrane</keyword>
<dbReference type="AlphaFoldDB" id="A0A178ZEG1"/>
<evidence type="ECO:0000256" key="4">
    <source>
        <dbReference type="ARBA" id="ARBA00022989"/>
    </source>
</evidence>
<dbReference type="Proteomes" id="UP000078343">
    <property type="component" value="Unassembled WGS sequence"/>
</dbReference>
<comment type="caution">
    <text evidence="8">The sequence shown here is derived from an EMBL/GenBank/DDBJ whole genome shotgun (WGS) entry which is preliminary data.</text>
</comment>
<dbReference type="InterPro" id="IPR036259">
    <property type="entry name" value="MFS_trans_sf"/>
</dbReference>
<feature type="transmembrane region" description="Helical" evidence="6">
    <location>
        <begin position="437"/>
        <end position="459"/>
    </location>
</feature>
<feature type="transmembrane region" description="Helical" evidence="6">
    <location>
        <begin position="145"/>
        <end position="165"/>
    </location>
</feature>
<evidence type="ECO:0000313" key="9">
    <source>
        <dbReference type="Proteomes" id="UP000078343"/>
    </source>
</evidence>
<dbReference type="PANTHER" id="PTHR43791">
    <property type="entry name" value="PERMEASE-RELATED"/>
    <property type="match status" value="1"/>
</dbReference>
<keyword evidence="4 6" id="KW-1133">Transmembrane helix</keyword>
<feature type="transmembrane region" description="Helical" evidence="6">
    <location>
        <begin position="405"/>
        <end position="425"/>
    </location>
</feature>
<reference evidence="8 9" key="1">
    <citation type="submission" date="2016-04" db="EMBL/GenBank/DDBJ databases">
        <title>Draft genome of Fonsecaea erecta CBS 125763.</title>
        <authorList>
            <person name="Weiss V.A."/>
            <person name="Vicente V.A."/>
            <person name="Raittz R.T."/>
            <person name="Moreno L.F."/>
            <person name="De Souza E.M."/>
            <person name="Pedrosa F.O."/>
            <person name="Steffens M.B."/>
            <person name="Faoro H."/>
            <person name="Tadra-Sfeir M.Z."/>
            <person name="Najafzadeh M.J."/>
            <person name="Felipe M.S."/>
            <person name="Teixeira M."/>
            <person name="Sun J."/>
            <person name="Xi L."/>
            <person name="Gomes R."/>
            <person name="De Azevedo C.M."/>
            <person name="Salgado C.G."/>
            <person name="Da Silva M.B."/>
            <person name="Nascimento M.F."/>
            <person name="Queiroz-Telles F."/>
            <person name="Attili D.S."/>
            <person name="Gorbushina A."/>
        </authorList>
    </citation>
    <scope>NUCLEOTIDE SEQUENCE [LARGE SCALE GENOMIC DNA]</scope>
    <source>
        <strain evidence="8 9">CBS 125763</strain>
    </source>
</reference>
<evidence type="ECO:0000259" key="7">
    <source>
        <dbReference type="PROSITE" id="PS50850"/>
    </source>
</evidence>
<feature type="transmembrane region" description="Helical" evidence="6">
    <location>
        <begin position="177"/>
        <end position="197"/>
    </location>
</feature>
<dbReference type="FunFam" id="1.20.1250.20:FF:000018">
    <property type="entry name" value="MFS transporter permease"/>
    <property type="match status" value="1"/>
</dbReference>
<dbReference type="GO" id="GO:0016020">
    <property type="term" value="C:membrane"/>
    <property type="evidence" value="ECO:0007669"/>
    <property type="project" value="UniProtKB-SubCell"/>
</dbReference>
<evidence type="ECO:0000313" key="8">
    <source>
        <dbReference type="EMBL" id="OAP58158.1"/>
    </source>
</evidence>